<dbReference type="GeneTree" id="ENSGT01150000286915"/>
<dbReference type="InterPro" id="IPR029495">
    <property type="entry name" value="NACHT-assoc"/>
</dbReference>
<dbReference type="InterPro" id="IPR041075">
    <property type="entry name" value="NOD1/2_WH"/>
</dbReference>
<keyword evidence="9" id="KW-1185">Reference proteome</keyword>
<comment type="subcellular location">
    <subcellularLocation>
        <location evidence="1">Cytoplasm</location>
    </subcellularLocation>
</comment>
<proteinExistence type="predicted"/>
<dbReference type="Pfam" id="PF17779">
    <property type="entry name" value="WHD_NOD2"/>
    <property type="match status" value="1"/>
</dbReference>
<dbReference type="SUPFAM" id="SSF52047">
    <property type="entry name" value="RNI-like"/>
    <property type="match status" value="1"/>
</dbReference>
<dbReference type="GO" id="GO:0005524">
    <property type="term" value="F:ATP binding"/>
    <property type="evidence" value="ECO:0007669"/>
    <property type="project" value="UniProtKB-KW"/>
</dbReference>
<evidence type="ECO:0000256" key="6">
    <source>
        <dbReference type="ARBA" id="ARBA00022840"/>
    </source>
</evidence>
<keyword evidence="5" id="KW-0547">Nucleotide-binding</keyword>
<evidence type="ECO:0000256" key="2">
    <source>
        <dbReference type="ARBA" id="ARBA00022490"/>
    </source>
</evidence>
<dbReference type="SMART" id="SM01288">
    <property type="entry name" value="FISNA"/>
    <property type="match status" value="1"/>
</dbReference>
<evidence type="ECO:0000313" key="8">
    <source>
        <dbReference type="Ensembl" id="ENSOMEP00000013314.1"/>
    </source>
</evidence>
<dbReference type="PaxDb" id="30732-ENSOMEP00000013314"/>
<organism evidence="8 9">
    <name type="scientific">Oryzias melastigma</name>
    <name type="common">Marine medaka</name>
    <dbReference type="NCBI Taxonomy" id="30732"/>
    <lineage>
        <taxon>Eukaryota</taxon>
        <taxon>Metazoa</taxon>
        <taxon>Chordata</taxon>
        <taxon>Craniata</taxon>
        <taxon>Vertebrata</taxon>
        <taxon>Euteleostomi</taxon>
        <taxon>Actinopterygii</taxon>
        <taxon>Neopterygii</taxon>
        <taxon>Teleostei</taxon>
        <taxon>Neoteleostei</taxon>
        <taxon>Acanthomorphata</taxon>
        <taxon>Ovalentaria</taxon>
        <taxon>Atherinomorphae</taxon>
        <taxon>Beloniformes</taxon>
        <taxon>Adrianichthyidae</taxon>
        <taxon>Oryziinae</taxon>
        <taxon>Oryzias</taxon>
    </lineage>
</organism>
<dbReference type="FunFam" id="3.40.50.300:FF:001524">
    <property type="entry name" value="Si:dkey-126g1.7"/>
    <property type="match status" value="1"/>
</dbReference>
<dbReference type="InterPro" id="IPR027417">
    <property type="entry name" value="P-loop_NTPase"/>
</dbReference>
<dbReference type="GO" id="GO:0005737">
    <property type="term" value="C:cytoplasm"/>
    <property type="evidence" value="ECO:0007669"/>
    <property type="project" value="UniProtKB-SubCell"/>
</dbReference>
<reference evidence="8" key="2">
    <citation type="submission" date="2025-09" db="UniProtKB">
        <authorList>
            <consortium name="Ensembl"/>
        </authorList>
    </citation>
    <scope>IDENTIFICATION</scope>
</reference>
<dbReference type="Pfam" id="PF14484">
    <property type="entry name" value="FISNA"/>
    <property type="match status" value="1"/>
</dbReference>
<dbReference type="PANTHER" id="PTHR24106">
    <property type="entry name" value="NACHT, LRR AND CARD DOMAINS-CONTAINING"/>
    <property type="match status" value="1"/>
</dbReference>
<dbReference type="InterPro" id="IPR001611">
    <property type="entry name" value="Leu-rich_rpt"/>
</dbReference>
<keyword evidence="6" id="KW-0067">ATP-binding</keyword>
<dbReference type="Pfam" id="PF13516">
    <property type="entry name" value="LRR_6"/>
    <property type="match status" value="2"/>
</dbReference>
<evidence type="ECO:0000256" key="4">
    <source>
        <dbReference type="ARBA" id="ARBA00022737"/>
    </source>
</evidence>
<keyword evidence="3" id="KW-0433">Leucine-rich repeat</keyword>
<dbReference type="STRING" id="30732.ENSOMEP00000013314"/>
<evidence type="ECO:0000256" key="1">
    <source>
        <dbReference type="ARBA" id="ARBA00004496"/>
    </source>
</evidence>
<dbReference type="InterPro" id="IPR051261">
    <property type="entry name" value="NLR"/>
</dbReference>
<dbReference type="OMA" id="MAGFNES"/>
<dbReference type="Ensembl" id="ENSOMET00000020953.1">
    <property type="protein sequence ID" value="ENSOMEP00000013314.1"/>
    <property type="gene ID" value="ENSOMEG00000000888.1"/>
</dbReference>
<dbReference type="Gene3D" id="3.80.10.10">
    <property type="entry name" value="Ribonuclease Inhibitor"/>
    <property type="match status" value="2"/>
</dbReference>
<keyword evidence="2" id="KW-0963">Cytoplasm</keyword>
<protein>
    <recommendedName>
        <fullName evidence="7">NACHT domain-containing protein</fullName>
    </recommendedName>
</protein>
<sequence>MFDVSSACSYRHFYLHVRSSECWSFSTNSVTVKEWISEILSVCRTPVGPARKHSHVTIKSCLDGKLSPQKSWMVADFTLVRNTSMDTPSSPAPILVTVVAHWLGSCKECIQRGSDICPVVRDIQSRLKKKFQCVLEGNSEAGNPTLLNEIYTELYITEGGTGELNEEHEVRQIEAASRKADRAETSIRQEELFQLPAGRQEPIRTVMTKGVAGIGKTVLTQKFTLDWAEGKANQNIQFIFPFTFRELNVLKEEKFSLVELVHHFFNEIKEAGICSFEDFQIIFIFDGLDECRLPLDFHKSRILTDPRKSTSVGDLVTNLIKGNLLPSARLWITTRPAAANQIPAEFVDMVTEVRGFNDPQKEEYFRKRFRDEEQAGRIISHIKRSRSLHIMCHIPVFCWITATVLEDLLKSREGGELPKSLTEMYIHFLVVQAKFKKIKYDGGAETDPHWSPESKKMMKSLGKLAFDQLQKGNLIFYESDLTECGIDIRAASVYSGVFTQIFREERGLYQDKVFCFIHLSVQEFLAALHVHRSSIASGVNLMEEQQKKIMFFKVKQNSSVQFYQSAVNKALQSPNGHLNLFLRFLLGLSLQTNQNLLRGLLTQTGSSSQTNQKTVRYIKEKINENLSLEKSINLFHCLNELNDGSLVEEIQQSLRSGRLSTDELSPAQWSALVFILLSSEENLEVFDLKKYSASEEALLRLLGCNLSERSCAALSSVLSSKSSSLQDLDLSNNNLQDSGVKLLSAGLESPHCELETLRLESCNLSEISCEALSSALKSNPSSLTKLDLSENNLQDSGVLHLCGFLESPNCRLQTLRMKNNNNNLILCSGFRLKFCGLSKISCVALVAALKSSPSYLTELDLKRNRLKDLDIQQLQDLVDNPNSKLQTLRSVEGWNQSKCFKM</sequence>
<dbReference type="PROSITE" id="PS51450">
    <property type="entry name" value="LRR"/>
    <property type="match status" value="2"/>
</dbReference>
<evidence type="ECO:0000256" key="5">
    <source>
        <dbReference type="ARBA" id="ARBA00022741"/>
    </source>
</evidence>
<reference evidence="8" key="1">
    <citation type="submission" date="2025-08" db="UniProtKB">
        <authorList>
            <consortium name="Ensembl"/>
        </authorList>
    </citation>
    <scope>IDENTIFICATION</scope>
</reference>
<feature type="domain" description="NACHT" evidence="7">
    <location>
        <begin position="204"/>
        <end position="338"/>
    </location>
</feature>
<evidence type="ECO:0000256" key="3">
    <source>
        <dbReference type="ARBA" id="ARBA00022614"/>
    </source>
</evidence>
<dbReference type="Pfam" id="PF05729">
    <property type="entry name" value="NACHT"/>
    <property type="match status" value="1"/>
</dbReference>
<accession>A0A3B3C6U6</accession>
<dbReference type="InterPro" id="IPR032675">
    <property type="entry name" value="LRR_dom_sf"/>
</dbReference>
<dbReference type="Gene3D" id="3.40.50.300">
    <property type="entry name" value="P-loop containing nucleotide triphosphate hydrolases"/>
    <property type="match status" value="1"/>
</dbReference>
<dbReference type="PROSITE" id="PS50837">
    <property type="entry name" value="NACHT"/>
    <property type="match status" value="1"/>
</dbReference>
<name>A0A3B3C6U6_ORYME</name>
<dbReference type="AlphaFoldDB" id="A0A3B3C6U6"/>
<dbReference type="SMART" id="SM00368">
    <property type="entry name" value="LRR_RI"/>
    <property type="match status" value="5"/>
</dbReference>
<dbReference type="InterPro" id="IPR041267">
    <property type="entry name" value="NLRP_HD2"/>
</dbReference>
<dbReference type="InterPro" id="IPR007111">
    <property type="entry name" value="NACHT_NTPase"/>
</dbReference>
<evidence type="ECO:0000313" key="9">
    <source>
        <dbReference type="Proteomes" id="UP000261560"/>
    </source>
</evidence>
<dbReference type="Proteomes" id="UP000261560">
    <property type="component" value="Unplaced"/>
</dbReference>
<dbReference type="Pfam" id="PF17776">
    <property type="entry name" value="NLRC4_HD2"/>
    <property type="match status" value="1"/>
</dbReference>
<keyword evidence="4" id="KW-0677">Repeat</keyword>
<evidence type="ECO:0000259" key="7">
    <source>
        <dbReference type="PROSITE" id="PS50837"/>
    </source>
</evidence>